<evidence type="ECO:0000256" key="7">
    <source>
        <dbReference type="SAM" id="SignalP"/>
    </source>
</evidence>
<evidence type="ECO:0000256" key="6">
    <source>
        <dbReference type="PROSITE-ProRule" id="PRU00433"/>
    </source>
</evidence>
<protein>
    <recommendedName>
        <fullName evidence="8">Cytochrome c domain-containing protein</fullName>
    </recommendedName>
</protein>
<dbReference type="PROSITE" id="PS51007">
    <property type="entry name" value="CYTC"/>
    <property type="match status" value="1"/>
</dbReference>
<keyword evidence="4" id="KW-0249">Electron transport</keyword>
<name>A0A919YPB1_9BACL</name>
<keyword evidence="2 6" id="KW-0349">Heme</keyword>
<accession>A0A919YPB1</accession>
<dbReference type="InterPro" id="IPR009056">
    <property type="entry name" value="Cyt_c-like_dom"/>
</dbReference>
<dbReference type="InterPro" id="IPR051811">
    <property type="entry name" value="Cytochrome_c550/c551-like"/>
</dbReference>
<dbReference type="SUPFAM" id="SSF46626">
    <property type="entry name" value="Cytochrome c"/>
    <property type="match status" value="1"/>
</dbReference>
<dbReference type="EMBL" id="BOSE01000002">
    <property type="protein sequence ID" value="GIP15784.1"/>
    <property type="molecule type" value="Genomic_DNA"/>
</dbReference>
<dbReference type="AlphaFoldDB" id="A0A919YPB1"/>
<evidence type="ECO:0000313" key="10">
    <source>
        <dbReference type="Proteomes" id="UP000683139"/>
    </source>
</evidence>
<evidence type="ECO:0000256" key="2">
    <source>
        <dbReference type="ARBA" id="ARBA00022617"/>
    </source>
</evidence>
<keyword evidence="7" id="KW-0732">Signal</keyword>
<evidence type="ECO:0000256" key="1">
    <source>
        <dbReference type="ARBA" id="ARBA00022448"/>
    </source>
</evidence>
<dbReference type="Gene3D" id="1.10.760.10">
    <property type="entry name" value="Cytochrome c-like domain"/>
    <property type="match status" value="1"/>
</dbReference>
<evidence type="ECO:0000256" key="4">
    <source>
        <dbReference type="ARBA" id="ARBA00022982"/>
    </source>
</evidence>
<evidence type="ECO:0000256" key="5">
    <source>
        <dbReference type="ARBA" id="ARBA00023004"/>
    </source>
</evidence>
<keyword evidence="5 6" id="KW-0408">Iron</keyword>
<gene>
    <name evidence="9" type="ORF">J40TS1_14260</name>
</gene>
<dbReference type="PANTHER" id="PTHR37823:SF2">
    <property type="entry name" value="CYTOCHROME C-550"/>
    <property type="match status" value="1"/>
</dbReference>
<proteinExistence type="predicted"/>
<dbReference type="GO" id="GO:0020037">
    <property type="term" value="F:heme binding"/>
    <property type="evidence" value="ECO:0007669"/>
    <property type="project" value="InterPro"/>
</dbReference>
<feature type="signal peptide" evidence="7">
    <location>
        <begin position="1"/>
        <end position="21"/>
    </location>
</feature>
<keyword evidence="1" id="KW-0813">Transport</keyword>
<dbReference type="PROSITE" id="PS51257">
    <property type="entry name" value="PROKAR_LIPOPROTEIN"/>
    <property type="match status" value="1"/>
</dbReference>
<evidence type="ECO:0000259" key="8">
    <source>
        <dbReference type="PROSITE" id="PS51007"/>
    </source>
</evidence>
<evidence type="ECO:0000313" key="9">
    <source>
        <dbReference type="EMBL" id="GIP15784.1"/>
    </source>
</evidence>
<dbReference type="RefSeq" id="WP_213514055.1">
    <property type="nucleotide sequence ID" value="NZ_BOSE01000002.1"/>
</dbReference>
<feature type="domain" description="Cytochrome c" evidence="8">
    <location>
        <begin position="37"/>
        <end position="113"/>
    </location>
</feature>
<dbReference type="InterPro" id="IPR036909">
    <property type="entry name" value="Cyt_c-like_dom_sf"/>
</dbReference>
<comment type="caution">
    <text evidence="9">The sequence shown here is derived from an EMBL/GenBank/DDBJ whole genome shotgun (WGS) entry which is preliminary data.</text>
</comment>
<dbReference type="Pfam" id="PF13442">
    <property type="entry name" value="Cytochrome_CBB3"/>
    <property type="match status" value="1"/>
</dbReference>
<organism evidence="9 10">
    <name type="scientific">Paenibacillus montaniterrae</name>
    <dbReference type="NCBI Taxonomy" id="429341"/>
    <lineage>
        <taxon>Bacteria</taxon>
        <taxon>Bacillati</taxon>
        <taxon>Bacillota</taxon>
        <taxon>Bacilli</taxon>
        <taxon>Bacillales</taxon>
        <taxon>Paenibacillaceae</taxon>
        <taxon>Paenibacillus</taxon>
    </lineage>
</organism>
<feature type="chain" id="PRO_5036964976" description="Cytochrome c domain-containing protein" evidence="7">
    <location>
        <begin position="22"/>
        <end position="113"/>
    </location>
</feature>
<dbReference type="Proteomes" id="UP000683139">
    <property type="component" value="Unassembled WGS sequence"/>
</dbReference>
<evidence type="ECO:0000256" key="3">
    <source>
        <dbReference type="ARBA" id="ARBA00022723"/>
    </source>
</evidence>
<sequence>MKSSKLMFVLLFAVILLSACGDQKEQKQSGDIVTLKQAPADVEAIYKARCISCHAIDLSGKMGEQTNLQQVHVRLSYDEIAAKISMGGKTMPAFEESLSAEEINALAAWLSKQ</sequence>
<dbReference type="GO" id="GO:0046872">
    <property type="term" value="F:metal ion binding"/>
    <property type="evidence" value="ECO:0007669"/>
    <property type="project" value="UniProtKB-KW"/>
</dbReference>
<reference evidence="9" key="1">
    <citation type="submission" date="2021-03" db="EMBL/GenBank/DDBJ databases">
        <title>Antimicrobial resistance genes in bacteria isolated from Japanese honey, and their potential for conferring macrolide and lincosamide resistance in the American foulbrood pathogen Paenibacillus larvae.</title>
        <authorList>
            <person name="Okamoto M."/>
            <person name="Kumagai M."/>
            <person name="Kanamori H."/>
            <person name="Takamatsu D."/>
        </authorList>
    </citation>
    <scope>NUCLEOTIDE SEQUENCE</scope>
    <source>
        <strain evidence="9">J40TS1</strain>
    </source>
</reference>
<dbReference type="GO" id="GO:0009055">
    <property type="term" value="F:electron transfer activity"/>
    <property type="evidence" value="ECO:0007669"/>
    <property type="project" value="InterPro"/>
</dbReference>
<dbReference type="PANTHER" id="PTHR37823">
    <property type="entry name" value="CYTOCHROME C-553-LIKE"/>
    <property type="match status" value="1"/>
</dbReference>
<keyword evidence="3 6" id="KW-0479">Metal-binding</keyword>
<keyword evidence="10" id="KW-1185">Reference proteome</keyword>